<comment type="caution">
    <text evidence="3">The sequence shown here is derived from an EMBL/GenBank/DDBJ whole genome shotgun (WGS) entry which is preliminary data.</text>
</comment>
<dbReference type="PANTHER" id="PTHR11117:SF24">
    <property type="entry name" value="PROTEIN FDRA"/>
    <property type="match status" value="1"/>
</dbReference>
<dbReference type="InterPro" id="IPR003781">
    <property type="entry name" value="CoA-bd"/>
</dbReference>
<accession>A0ABW4RXY8</accession>
<organism evidence="3 4">
    <name type="scientific">Luteococcus peritonei</name>
    <dbReference type="NCBI Taxonomy" id="88874"/>
    <lineage>
        <taxon>Bacteria</taxon>
        <taxon>Bacillati</taxon>
        <taxon>Actinomycetota</taxon>
        <taxon>Actinomycetes</taxon>
        <taxon>Propionibacteriales</taxon>
        <taxon>Propionibacteriaceae</taxon>
        <taxon>Luteococcus</taxon>
    </lineage>
</organism>
<dbReference type="RefSeq" id="WP_343873572.1">
    <property type="nucleotide sequence ID" value="NZ_BAAAIX010000017.1"/>
</dbReference>
<dbReference type="InterPro" id="IPR036291">
    <property type="entry name" value="NAD(P)-bd_dom_sf"/>
</dbReference>
<dbReference type="EMBL" id="JBHUFZ010000020">
    <property type="protein sequence ID" value="MFD1890468.1"/>
    <property type="molecule type" value="Genomic_DNA"/>
</dbReference>
<dbReference type="InterPro" id="IPR016102">
    <property type="entry name" value="Succinyl-CoA_synth-like"/>
</dbReference>
<dbReference type="NCBIfam" id="NF004760">
    <property type="entry name" value="PRK06091.1"/>
    <property type="match status" value="1"/>
</dbReference>
<protein>
    <submittedName>
        <fullName evidence="3">Acyl-CoA synthetase FdrA</fullName>
    </submittedName>
</protein>
<dbReference type="Gene3D" id="3.40.50.261">
    <property type="entry name" value="Succinyl-CoA synthetase domains"/>
    <property type="match status" value="2"/>
</dbReference>
<gene>
    <name evidence="3" type="primary">fdrA</name>
    <name evidence="3" type="ORF">ACFSCS_09795</name>
</gene>
<evidence type="ECO:0000313" key="3">
    <source>
        <dbReference type="EMBL" id="MFD1890468.1"/>
    </source>
</evidence>
<keyword evidence="4" id="KW-1185">Reference proteome</keyword>
<dbReference type="InterPro" id="IPR005811">
    <property type="entry name" value="SUCC_ACL_C"/>
</dbReference>
<dbReference type="Pfam" id="PF02629">
    <property type="entry name" value="CoA_binding"/>
    <property type="match status" value="1"/>
</dbReference>
<feature type="domain" description="ATP-citrate synthase/succinyl-CoA ligase C-terminal" evidence="1">
    <location>
        <begin position="330"/>
        <end position="485"/>
    </location>
</feature>
<dbReference type="SUPFAM" id="SSF52210">
    <property type="entry name" value="Succinyl-CoA synthetase domains"/>
    <property type="match status" value="2"/>
</dbReference>
<proteinExistence type="predicted"/>
<feature type="domain" description="CoA-binding" evidence="2">
    <location>
        <begin position="189"/>
        <end position="284"/>
    </location>
</feature>
<name>A0ABW4RXY8_9ACTN</name>
<evidence type="ECO:0000313" key="4">
    <source>
        <dbReference type="Proteomes" id="UP001597326"/>
    </source>
</evidence>
<dbReference type="Gene3D" id="3.40.50.720">
    <property type="entry name" value="NAD(P)-binding Rossmann-like Domain"/>
    <property type="match status" value="1"/>
</dbReference>
<reference evidence="4" key="1">
    <citation type="journal article" date="2019" name="Int. J. Syst. Evol. Microbiol.">
        <title>The Global Catalogue of Microorganisms (GCM) 10K type strain sequencing project: providing services to taxonomists for standard genome sequencing and annotation.</title>
        <authorList>
            <consortium name="The Broad Institute Genomics Platform"/>
            <consortium name="The Broad Institute Genome Sequencing Center for Infectious Disease"/>
            <person name="Wu L."/>
            <person name="Ma J."/>
        </authorList>
    </citation>
    <scope>NUCLEOTIDE SEQUENCE [LARGE SCALE GENOMIC DNA]</scope>
    <source>
        <strain evidence="4">CAIM 431</strain>
    </source>
</reference>
<sequence>MLKTVVKPNLYQDSVALMVLSRKLSDLEGVSKVSVMMGTPANKDILRNTGFGSAEVDAAQPGDLVLGIEADDEATADQVAATALEMLNNQSSAKGASSLPRVRSLHRALDKLPGANVALVSVPGEHAAAQTRELLESGLNVMVFSDNVSVDDEVCLKRLADERGLLMMGPDCGTSAIAGVPLAFVNSTRPGSIGIVGASGTGTQEVMSQVDRLGLGTSHAVGVGGRDLTAPVGGTTTLAALRALDDDQATDTIVIVSKPPAPEVRERVVAAAQQLTKPVVALFLGERPEVEREGTVWFVATMAEAAEKAVELAGCSRFSPAPGQRTIRGLYTGGTLAGEAAMVLRQELDLPADDGNHAHGVQLDAEGHRIIDLGDDEYTQGRPHPMIDPSSRSERIGEVFDDESVAVLLLDVVLGHGSTEDPAGAVATEVREGIERARAAGREVAVVASLCGTAQDFQDLEAQRRTLQQAGVTVLPSNAAAARHAAGLVQLAAARAARPEQQAAPVPPAVADLLAGPRVVNVGLAGFAETIAAQEQAVVQWTWQPLAGGDARLSSLVTQLMNR</sequence>
<evidence type="ECO:0000259" key="2">
    <source>
        <dbReference type="Pfam" id="PF02629"/>
    </source>
</evidence>
<evidence type="ECO:0000259" key="1">
    <source>
        <dbReference type="Pfam" id="PF00549"/>
    </source>
</evidence>
<dbReference type="PANTHER" id="PTHR11117">
    <property type="entry name" value="SUCCINYL-COA LIGASE SUBUNIT ALPHA"/>
    <property type="match status" value="1"/>
</dbReference>
<dbReference type="SUPFAM" id="SSF51735">
    <property type="entry name" value="NAD(P)-binding Rossmann-fold domains"/>
    <property type="match status" value="1"/>
</dbReference>
<dbReference type="Pfam" id="PF00549">
    <property type="entry name" value="Ligase_CoA"/>
    <property type="match status" value="1"/>
</dbReference>
<dbReference type="Proteomes" id="UP001597326">
    <property type="component" value="Unassembled WGS sequence"/>
</dbReference>